<proteinExistence type="predicted"/>
<accession>A0A3N0IPN3</accession>
<dbReference type="OrthoDB" id="9798158at2"/>
<name>A0A3N0IPN3_9ACTN</name>
<evidence type="ECO:0000313" key="1">
    <source>
        <dbReference type="EMBL" id="RDB70746.1"/>
    </source>
</evidence>
<reference evidence="2" key="3">
    <citation type="journal article" date="2019" name="Microbiol. Resour. Announc.">
        <title>Draft Genome Sequences of Type Strains of Gordonibacter faecihominis, Paraeggerthella hongkongensis, Parvibacter caecicola,Slackia equolifaciens, Slackia faecicanis, and Slackia isoflavoniconvertens.</title>
        <authorList>
            <person name="Danylec N."/>
            <person name="Stoll D.A."/>
            <person name="Dotsch A."/>
            <person name="Huch M."/>
        </authorList>
    </citation>
    <scope>NUCLEOTIDE SEQUENCE</scope>
    <source>
        <strain evidence="2">DSM 16107</strain>
    </source>
</reference>
<reference evidence="1 3" key="1">
    <citation type="journal article" date="2018" name="Elife">
        <title>Discovery and characterization of a prevalent human gut bacterial enzyme sufficient for the inactivation of a family of plant toxins.</title>
        <authorList>
            <person name="Koppel N."/>
            <person name="Bisanz J.E."/>
            <person name="Pandelia M.E."/>
            <person name="Turnbaugh P.J."/>
            <person name="Balskus E.P."/>
        </authorList>
    </citation>
    <scope>NUCLEOTIDE SEQUENCE [LARGE SCALE GENOMIC DNA]</scope>
    <source>
        <strain evidence="1 3">DSM 16107</strain>
    </source>
</reference>
<dbReference type="Proteomes" id="UP000253817">
    <property type="component" value="Unassembled WGS sequence"/>
</dbReference>
<gene>
    <name evidence="1" type="ORF">C1876_03280</name>
    <name evidence="2" type="ORF">DMP09_17155</name>
</gene>
<dbReference type="InterPro" id="IPR007460">
    <property type="entry name" value="BrnT_toxin"/>
</dbReference>
<dbReference type="AlphaFoldDB" id="A0A3N0IPN3"/>
<organism evidence="2 4">
    <name type="scientific">Eggerthella sinensis</name>
    <dbReference type="NCBI Taxonomy" id="242230"/>
    <lineage>
        <taxon>Bacteria</taxon>
        <taxon>Bacillati</taxon>
        <taxon>Actinomycetota</taxon>
        <taxon>Coriobacteriia</taxon>
        <taxon>Eggerthellales</taxon>
        <taxon>Eggerthellaceae</taxon>
        <taxon>Eggerthella</taxon>
    </lineage>
</organism>
<dbReference type="EMBL" id="PPTT01000004">
    <property type="protein sequence ID" value="RDB70746.1"/>
    <property type="molecule type" value="Genomic_DNA"/>
</dbReference>
<evidence type="ECO:0000313" key="4">
    <source>
        <dbReference type="Proteomes" id="UP000270112"/>
    </source>
</evidence>
<comment type="caution">
    <text evidence="2">The sequence shown here is derived from an EMBL/GenBank/DDBJ whole genome shotgun (WGS) entry which is preliminary data.</text>
</comment>
<dbReference type="RefSeq" id="WP_114545296.1">
    <property type="nucleotide sequence ID" value="NZ_CALJMG010000040.1"/>
</dbReference>
<dbReference type="Pfam" id="PF04365">
    <property type="entry name" value="BrnT_toxin"/>
    <property type="match status" value="1"/>
</dbReference>
<keyword evidence="3" id="KW-1185">Reference proteome</keyword>
<sequence length="88" mass="10377">MQFEYDPNKSSANLLKHGIDFESAQKLWESKTVTFVSRPGTDEIRYKTFGIIDDKHWTAITTDRGGLTRIISVRRSREEEVERYEQEH</sequence>
<evidence type="ECO:0000313" key="2">
    <source>
        <dbReference type="EMBL" id="RNM38978.1"/>
    </source>
</evidence>
<dbReference type="EMBL" id="QICC01000142">
    <property type="protein sequence ID" value="RNM38978.1"/>
    <property type="molecule type" value="Genomic_DNA"/>
</dbReference>
<protein>
    <submittedName>
        <fullName evidence="2">Toxin</fullName>
    </submittedName>
</protein>
<dbReference type="Proteomes" id="UP000270112">
    <property type="component" value="Unassembled WGS sequence"/>
</dbReference>
<reference evidence="4" key="2">
    <citation type="submission" date="2018-05" db="EMBL/GenBank/DDBJ databases">
        <title>Genome Sequencing of selected type strains of the family Eggerthellaceae.</title>
        <authorList>
            <person name="Danylec N."/>
            <person name="Stoll D.A."/>
            <person name="Doetsch A."/>
            <person name="Huch M."/>
        </authorList>
    </citation>
    <scope>NUCLEOTIDE SEQUENCE [LARGE SCALE GENOMIC DNA]</scope>
    <source>
        <strain evidence="4">DSM 16107</strain>
    </source>
</reference>
<evidence type="ECO:0000313" key="3">
    <source>
        <dbReference type="Proteomes" id="UP000253817"/>
    </source>
</evidence>
<dbReference type="Gene3D" id="3.10.450.530">
    <property type="entry name" value="Ribonuclease toxin, BrnT, of type II toxin-antitoxin system"/>
    <property type="match status" value="1"/>
</dbReference>
<dbReference type="InterPro" id="IPR038573">
    <property type="entry name" value="BrnT_sf"/>
</dbReference>